<evidence type="ECO:0000256" key="4">
    <source>
        <dbReference type="ARBA" id="ARBA00023136"/>
    </source>
</evidence>
<keyword evidence="7" id="KW-0645">Protease</keyword>
<accession>A0ABP1EM41</accession>
<dbReference type="PANTHER" id="PTHR43731:SF9">
    <property type="entry name" value="SLR1461 PROTEIN"/>
    <property type="match status" value="1"/>
</dbReference>
<dbReference type="InterPro" id="IPR050925">
    <property type="entry name" value="Rhomboid_protease_S54"/>
</dbReference>
<dbReference type="EMBL" id="OZ038524">
    <property type="protein sequence ID" value="CAL2084835.1"/>
    <property type="molecule type" value="Genomic_DNA"/>
</dbReference>
<organism evidence="7 8">
    <name type="scientific">Tenacibaculum dicentrarchi</name>
    <dbReference type="NCBI Taxonomy" id="669041"/>
    <lineage>
        <taxon>Bacteria</taxon>
        <taxon>Pseudomonadati</taxon>
        <taxon>Bacteroidota</taxon>
        <taxon>Flavobacteriia</taxon>
        <taxon>Flavobacteriales</taxon>
        <taxon>Flavobacteriaceae</taxon>
        <taxon>Tenacibaculum</taxon>
    </lineage>
</organism>
<dbReference type="PANTHER" id="PTHR43731">
    <property type="entry name" value="RHOMBOID PROTEASE"/>
    <property type="match status" value="1"/>
</dbReference>
<dbReference type="InterPro" id="IPR035952">
    <property type="entry name" value="Rhomboid-like_sf"/>
</dbReference>
<evidence type="ECO:0000256" key="1">
    <source>
        <dbReference type="ARBA" id="ARBA00004141"/>
    </source>
</evidence>
<name>A0ABP1EM41_9FLAO</name>
<feature type="transmembrane region" description="Helical" evidence="5">
    <location>
        <begin position="104"/>
        <end position="123"/>
    </location>
</feature>
<feature type="domain" description="Peptidase S54 rhomboid" evidence="6">
    <location>
        <begin position="41"/>
        <end position="175"/>
    </location>
</feature>
<dbReference type="SUPFAM" id="SSF144091">
    <property type="entry name" value="Rhomboid-like"/>
    <property type="match status" value="1"/>
</dbReference>
<dbReference type="Gene3D" id="1.20.1540.10">
    <property type="entry name" value="Rhomboid-like"/>
    <property type="match status" value="1"/>
</dbReference>
<evidence type="ECO:0000256" key="2">
    <source>
        <dbReference type="ARBA" id="ARBA00022692"/>
    </source>
</evidence>
<gene>
    <name evidence="7" type="ORF">TD3509T_1780</name>
</gene>
<keyword evidence="8" id="KW-1185">Reference proteome</keyword>
<reference evidence="7 8" key="1">
    <citation type="submission" date="2024-05" db="EMBL/GenBank/DDBJ databases">
        <authorList>
            <person name="Duchaud E."/>
        </authorList>
    </citation>
    <scope>NUCLEOTIDE SEQUENCE [LARGE SCALE GENOMIC DNA]</scope>
    <source>
        <strain evidence="7">Ena-SAMPLE-TAB-13-05-2024-13:56:06:370-140309</strain>
    </source>
</reference>
<dbReference type="Pfam" id="PF01694">
    <property type="entry name" value="Rhomboid"/>
    <property type="match status" value="1"/>
</dbReference>
<keyword evidence="3 5" id="KW-1133">Transmembrane helix</keyword>
<comment type="subcellular location">
    <subcellularLocation>
        <location evidence="1">Membrane</location>
        <topology evidence="1">Multi-pass membrane protein</topology>
    </subcellularLocation>
</comment>
<evidence type="ECO:0000256" key="3">
    <source>
        <dbReference type="ARBA" id="ARBA00022989"/>
    </source>
</evidence>
<evidence type="ECO:0000313" key="8">
    <source>
        <dbReference type="Proteomes" id="UP001497514"/>
    </source>
</evidence>
<proteinExistence type="predicted"/>
<dbReference type="RefSeq" id="WP_058885577.1">
    <property type="nucleotide sequence ID" value="NZ_OZ038524.1"/>
</dbReference>
<evidence type="ECO:0000259" key="6">
    <source>
        <dbReference type="Pfam" id="PF01694"/>
    </source>
</evidence>
<keyword evidence="7" id="KW-0378">Hydrolase</keyword>
<evidence type="ECO:0000313" key="7">
    <source>
        <dbReference type="EMBL" id="CAL2084835.1"/>
    </source>
</evidence>
<feature type="transmembrane region" description="Helical" evidence="5">
    <location>
        <begin position="130"/>
        <end position="148"/>
    </location>
</feature>
<sequence>MISKKHKYTIQLIVFLYVVHAVSFFIPITQFGIIPRTFNGLIGVFTSPFLHGGIWHLISNTLPLIVLLTVLNFFYPKKTLSVIIFTILVGGMLVWLFARNANHIGASGLIYGLASFLIANGILERKFIPILVSITVAVVYGGLIWGLVPSLKSHISWEGHLFGAVAGILSAFLLKNKQY</sequence>
<feature type="transmembrane region" description="Helical" evidence="5">
    <location>
        <begin position="154"/>
        <end position="174"/>
    </location>
</feature>
<keyword evidence="4 5" id="KW-0472">Membrane</keyword>
<dbReference type="InterPro" id="IPR022764">
    <property type="entry name" value="Peptidase_S54_rhomboid_dom"/>
</dbReference>
<protein>
    <submittedName>
        <fullName evidence="7">Rhomboid family intramembrane serine protease</fullName>
    </submittedName>
</protein>
<feature type="transmembrane region" description="Helical" evidence="5">
    <location>
        <begin position="82"/>
        <end position="98"/>
    </location>
</feature>
<dbReference type="GO" id="GO:0008233">
    <property type="term" value="F:peptidase activity"/>
    <property type="evidence" value="ECO:0007669"/>
    <property type="project" value="UniProtKB-KW"/>
</dbReference>
<dbReference type="GO" id="GO:0006508">
    <property type="term" value="P:proteolysis"/>
    <property type="evidence" value="ECO:0007669"/>
    <property type="project" value="UniProtKB-KW"/>
</dbReference>
<feature type="transmembrane region" description="Helical" evidence="5">
    <location>
        <begin position="12"/>
        <end position="34"/>
    </location>
</feature>
<dbReference type="Proteomes" id="UP001497514">
    <property type="component" value="Chromosome"/>
</dbReference>
<evidence type="ECO:0000256" key="5">
    <source>
        <dbReference type="SAM" id="Phobius"/>
    </source>
</evidence>
<keyword evidence="2 5" id="KW-0812">Transmembrane</keyword>
<feature type="transmembrane region" description="Helical" evidence="5">
    <location>
        <begin position="54"/>
        <end position="75"/>
    </location>
</feature>